<protein>
    <submittedName>
        <fullName evidence="1">Uncharacterized protein</fullName>
    </submittedName>
</protein>
<dbReference type="EMBL" id="HE575318">
    <property type="protein sequence ID" value="CCC90466.1"/>
    <property type="molecule type" value="Genomic_DNA"/>
</dbReference>
<dbReference type="AlphaFoldDB" id="G0UMQ8"/>
<sequence>MRANSPQHRNCWAPAMIQCCEMPMTAMTDGVGESRTKGNTTLQCNKNVWRKGKHTKTSTNRSGRRLTPSSWGRRAHTIRRKNYFSCLLRRSTEKRATSKAELIIPHFTHLIFHNPPCLPMPSSVSSCLIAHEPLAYHKREGG</sequence>
<evidence type="ECO:0000313" key="1">
    <source>
        <dbReference type="EMBL" id="CCC90466.1"/>
    </source>
</evidence>
<reference evidence="1" key="1">
    <citation type="journal article" date="2012" name="Proc. Natl. Acad. Sci. U.S.A.">
        <title>Antigenic diversity is generated by distinct evolutionary mechanisms in African trypanosome species.</title>
        <authorList>
            <person name="Jackson A.P."/>
            <person name="Berry A."/>
            <person name="Aslett M."/>
            <person name="Allison H.C."/>
            <person name="Burton P."/>
            <person name="Vavrova-Anderson J."/>
            <person name="Brown R."/>
            <person name="Browne H."/>
            <person name="Corton N."/>
            <person name="Hauser H."/>
            <person name="Gamble J."/>
            <person name="Gilderthorp R."/>
            <person name="Marcello L."/>
            <person name="McQuillan J."/>
            <person name="Otto T.D."/>
            <person name="Quail M.A."/>
            <person name="Sanders M.J."/>
            <person name="van Tonder A."/>
            <person name="Ginger M.L."/>
            <person name="Field M.C."/>
            <person name="Barry J.D."/>
            <person name="Hertz-Fowler C."/>
            <person name="Berriman M."/>
        </authorList>
    </citation>
    <scope>NUCLEOTIDE SEQUENCE</scope>
    <source>
        <strain evidence="1">IL3000</strain>
    </source>
</reference>
<gene>
    <name evidence="1" type="ORF">TCIL3000_5_1690</name>
</gene>
<accession>G0UMQ8</accession>
<proteinExistence type="predicted"/>
<name>G0UMQ8_TRYCI</name>
<organism evidence="1">
    <name type="scientific">Trypanosoma congolense (strain IL3000)</name>
    <dbReference type="NCBI Taxonomy" id="1068625"/>
    <lineage>
        <taxon>Eukaryota</taxon>
        <taxon>Discoba</taxon>
        <taxon>Euglenozoa</taxon>
        <taxon>Kinetoplastea</taxon>
        <taxon>Metakinetoplastina</taxon>
        <taxon>Trypanosomatida</taxon>
        <taxon>Trypanosomatidae</taxon>
        <taxon>Trypanosoma</taxon>
        <taxon>Nannomonas</taxon>
    </lineage>
</organism>